<dbReference type="Gene3D" id="3.40.50.450">
    <property type="match status" value="1"/>
</dbReference>
<feature type="domain" description="DprA winged helix" evidence="3">
    <location>
        <begin position="315"/>
        <end position="370"/>
    </location>
</feature>
<proteinExistence type="inferred from homology"/>
<dbReference type="PANTHER" id="PTHR43022:SF1">
    <property type="entry name" value="PROTEIN SMF"/>
    <property type="match status" value="1"/>
</dbReference>
<dbReference type="Pfam" id="PF17782">
    <property type="entry name" value="WHD_DprA"/>
    <property type="match status" value="1"/>
</dbReference>
<dbReference type="EMBL" id="CP016076">
    <property type="protein sequence ID" value="APU13847.1"/>
    <property type="molecule type" value="Genomic_DNA"/>
</dbReference>
<feature type="domain" description="Smf/DprA SLOG" evidence="2">
    <location>
        <begin position="81"/>
        <end position="300"/>
    </location>
</feature>
<dbReference type="NCBIfam" id="TIGR00732">
    <property type="entry name" value="dprA"/>
    <property type="match status" value="1"/>
</dbReference>
<comment type="similarity">
    <text evidence="1">Belongs to the DprA/Smf family.</text>
</comment>
<dbReference type="PANTHER" id="PTHR43022">
    <property type="entry name" value="PROTEIN SMF"/>
    <property type="match status" value="1"/>
</dbReference>
<evidence type="ECO:0000256" key="1">
    <source>
        <dbReference type="ARBA" id="ARBA00006525"/>
    </source>
</evidence>
<evidence type="ECO:0000259" key="3">
    <source>
        <dbReference type="Pfam" id="PF17782"/>
    </source>
</evidence>
<dbReference type="AlphaFoldDB" id="A0AAC9LBW8"/>
<dbReference type="Pfam" id="PF02481">
    <property type="entry name" value="DNA_processg_A"/>
    <property type="match status" value="1"/>
</dbReference>
<dbReference type="InterPro" id="IPR003488">
    <property type="entry name" value="DprA"/>
</dbReference>
<evidence type="ECO:0000313" key="4">
    <source>
        <dbReference type="EMBL" id="APU13847.1"/>
    </source>
</evidence>
<dbReference type="Proteomes" id="UP000185511">
    <property type="component" value="Chromosome"/>
</dbReference>
<organism evidence="4 5">
    <name type="scientific">Actinoalloteichus fjordicus</name>
    <dbReference type="NCBI Taxonomy" id="1612552"/>
    <lineage>
        <taxon>Bacteria</taxon>
        <taxon>Bacillati</taxon>
        <taxon>Actinomycetota</taxon>
        <taxon>Actinomycetes</taxon>
        <taxon>Pseudonocardiales</taxon>
        <taxon>Pseudonocardiaceae</taxon>
        <taxon>Actinoalloteichus</taxon>
    </lineage>
</organism>
<protein>
    <submittedName>
        <fullName evidence="4">DNA protecting protein DprA</fullName>
    </submittedName>
</protein>
<sequence length="385" mass="39826">MTPGELSLLLARAYLLRVAEPPAPALTRFVVEHGAERAAEAVRGGRVPGDVAKEVAARNDLRLAEQDLQTGHAMGARLLVPEHEQWPRQRFADFEHAAQNGVQNAAPPLALWVRGSPRLAESTASAVSVVGSRAASGYGEQLAAEFGHGLVGRGFTVVSGAAYGIDGAAHRGALAGGGTTVAVLACGLDVGYPAGHTSLLRAVESGDGAVLSEYPPGTPPARHRFLVRNRLIAALSAGTVVVEAGRRSGARNTAGIAGGLGRVVMAVPGPVTSALSAGCHELLRDGEALLVTSTAEIAEAAGPMGDHLISPGDRPSRDTDGLGEEELRVFEALDLRKGAAADEVSVRSGVELASVRAILPVLEFAGLAARGEYGWTRRRRRSGRS</sequence>
<dbReference type="KEGG" id="acad:UA74_08915"/>
<accession>A0AAC9LBW8</accession>
<reference evidence="5" key="1">
    <citation type="submission" date="2016-06" db="EMBL/GenBank/DDBJ databases">
        <title>Complete genome sequence of Actinoalloteichus fjordicus DSM 46855 (=ADI127-17), type strain of the new species Actinoalloteichus fjordicus.</title>
        <authorList>
            <person name="Ruckert C."/>
            <person name="Nouioui I."/>
            <person name="Willmese J."/>
            <person name="van Wezel G."/>
            <person name="Klenk H.-P."/>
            <person name="Kalinowski J."/>
            <person name="Zotchev S.B."/>
        </authorList>
    </citation>
    <scope>NUCLEOTIDE SEQUENCE [LARGE SCALE GENOMIC DNA]</scope>
    <source>
        <strain evidence="5">ADI127-7</strain>
    </source>
</reference>
<evidence type="ECO:0000259" key="2">
    <source>
        <dbReference type="Pfam" id="PF02481"/>
    </source>
</evidence>
<evidence type="ECO:0000313" key="5">
    <source>
        <dbReference type="Proteomes" id="UP000185511"/>
    </source>
</evidence>
<keyword evidence="5" id="KW-1185">Reference proteome</keyword>
<dbReference type="InterPro" id="IPR041614">
    <property type="entry name" value="DprA_WH"/>
</dbReference>
<dbReference type="GO" id="GO:0009294">
    <property type="term" value="P:DNA-mediated transformation"/>
    <property type="evidence" value="ECO:0007669"/>
    <property type="project" value="InterPro"/>
</dbReference>
<dbReference type="InterPro" id="IPR057666">
    <property type="entry name" value="DrpA_SLOG"/>
</dbReference>
<dbReference type="SUPFAM" id="SSF102405">
    <property type="entry name" value="MCP/YpsA-like"/>
    <property type="match status" value="1"/>
</dbReference>
<name>A0AAC9LBW8_9PSEU</name>
<gene>
    <name evidence="4" type="ORF">UA74_08915</name>
</gene>
<dbReference type="RefSeq" id="WP_075739855.1">
    <property type="nucleotide sequence ID" value="NZ_CP016076.1"/>
</dbReference>